<dbReference type="EMBL" id="DVOR01000105">
    <property type="protein sequence ID" value="HIV09134.1"/>
    <property type="molecule type" value="Genomic_DNA"/>
</dbReference>
<evidence type="ECO:0000259" key="2">
    <source>
        <dbReference type="Pfam" id="PF07589"/>
    </source>
</evidence>
<keyword evidence="1" id="KW-0732">Signal</keyword>
<comment type="caution">
    <text evidence="3">The sequence shown here is derived from an EMBL/GenBank/DDBJ whole genome shotgun (WGS) entry which is preliminary data.</text>
</comment>
<evidence type="ECO:0000313" key="3">
    <source>
        <dbReference type="EMBL" id="HIV09134.1"/>
    </source>
</evidence>
<gene>
    <name evidence="3" type="ORF">IAC79_03355</name>
</gene>
<feature type="domain" description="Ice-binding protein C-terminal" evidence="2">
    <location>
        <begin position="171"/>
        <end position="192"/>
    </location>
</feature>
<dbReference type="NCBIfam" id="TIGR02595">
    <property type="entry name" value="PEP_CTERM"/>
    <property type="match status" value="1"/>
</dbReference>
<accession>A0A9D1T2Y0</accession>
<reference evidence="3" key="1">
    <citation type="submission" date="2020-10" db="EMBL/GenBank/DDBJ databases">
        <authorList>
            <person name="Gilroy R."/>
        </authorList>
    </citation>
    <scope>NUCLEOTIDE SEQUENCE</scope>
    <source>
        <strain evidence="3">35461</strain>
    </source>
</reference>
<protein>
    <submittedName>
        <fullName evidence="3">PEP-CTERM sorting domain-containing protein</fullName>
    </submittedName>
</protein>
<evidence type="ECO:0000313" key="4">
    <source>
        <dbReference type="Proteomes" id="UP000886845"/>
    </source>
</evidence>
<feature type="signal peptide" evidence="1">
    <location>
        <begin position="1"/>
        <end position="18"/>
    </location>
</feature>
<dbReference type="InterPro" id="IPR013424">
    <property type="entry name" value="Ice-binding_C"/>
</dbReference>
<organism evidence="3 4">
    <name type="scientific">Candidatus Spyradenecus faecavium</name>
    <dbReference type="NCBI Taxonomy" id="2840947"/>
    <lineage>
        <taxon>Bacteria</taxon>
        <taxon>Pseudomonadati</taxon>
        <taxon>Lentisphaerota</taxon>
        <taxon>Lentisphaeria</taxon>
        <taxon>Lentisphaerales</taxon>
        <taxon>Lentisphaeraceae</taxon>
        <taxon>Lentisphaeraceae incertae sedis</taxon>
        <taxon>Candidatus Spyradenecus</taxon>
    </lineage>
</organism>
<dbReference type="Pfam" id="PF07589">
    <property type="entry name" value="PEP-CTERM"/>
    <property type="match status" value="1"/>
</dbReference>
<proteinExistence type="predicted"/>
<name>A0A9D1T2Y0_9BACT</name>
<sequence>MKLLLLGIATLFTAVAPAAITSWLAGISTSGVDKYANGTAYFLSVPEVGPDFSAIKSYIEQNGLENPDDSTVTLLSSGVLGDDAVFYSGEYSADSWLPSDEANTYYVLLVNKEGTEFILSPGGKLTDTTFFAKVTLPDGTPQYAATFYEGDADWSSAGGGTVGGGTIDPGVPEPTALALLALGVAGVALRRRVA</sequence>
<dbReference type="Proteomes" id="UP000886845">
    <property type="component" value="Unassembled WGS sequence"/>
</dbReference>
<evidence type="ECO:0000256" key="1">
    <source>
        <dbReference type="SAM" id="SignalP"/>
    </source>
</evidence>
<feature type="chain" id="PRO_5038360001" evidence="1">
    <location>
        <begin position="19"/>
        <end position="194"/>
    </location>
</feature>
<dbReference type="AlphaFoldDB" id="A0A9D1T2Y0"/>
<reference evidence="3" key="2">
    <citation type="journal article" date="2021" name="PeerJ">
        <title>Extensive microbial diversity within the chicken gut microbiome revealed by metagenomics and culture.</title>
        <authorList>
            <person name="Gilroy R."/>
            <person name="Ravi A."/>
            <person name="Getino M."/>
            <person name="Pursley I."/>
            <person name="Horton D.L."/>
            <person name="Alikhan N.F."/>
            <person name="Baker D."/>
            <person name="Gharbi K."/>
            <person name="Hall N."/>
            <person name="Watson M."/>
            <person name="Adriaenssens E.M."/>
            <person name="Foster-Nyarko E."/>
            <person name="Jarju S."/>
            <person name="Secka A."/>
            <person name="Antonio M."/>
            <person name="Oren A."/>
            <person name="Chaudhuri R.R."/>
            <person name="La Ragione R."/>
            <person name="Hildebrand F."/>
            <person name="Pallen M.J."/>
        </authorList>
    </citation>
    <scope>NUCLEOTIDE SEQUENCE</scope>
    <source>
        <strain evidence="3">35461</strain>
    </source>
</reference>